<dbReference type="PROSITE" id="PS00073">
    <property type="entry name" value="ACYL_COA_DH_2"/>
    <property type="match status" value="1"/>
</dbReference>
<gene>
    <name evidence="10" type="ORF">CLOSTASPAR_00820</name>
</gene>
<dbReference type="GO" id="GO:0003995">
    <property type="term" value="F:acyl-CoA dehydrogenase activity"/>
    <property type="evidence" value="ECO:0007669"/>
    <property type="project" value="InterPro"/>
</dbReference>
<evidence type="ECO:0000256" key="3">
    <source>
        <dbReference type="ARBA" id="ARBA00022630"/>
    </source>
</evidence>
<dbReference type="InterPro" id="IPR009100">
    <property type="entry name" value="AcylCoA_DH/oxidase_NM_dom_sf"/>
</dbReference>
<accession>C0CV19</accession>
<feature type="domain" description="Acyl-CoA dehydrogenase/oxidase N-terminal" evidence="9">
    <location>
        <begin position="13"/>
        <end position="125"/>
    </location>
</feature>
<dbReference type="PANTHER" id="PTHR43884:SF12">
    <property type="entry name" value="ISOVALERYL-COA DEHYDROGENASE, MITOCHONDRIAL-RELATED"/>
    <property type="match status" value="1"/>
</dbReference>
<dbReference type="InterPro" id="IPR036250">
    <property type="entry name" value="AcylCo_DH-like_C"/>
</dbReference>
<dbReference type="EMBL" id="ACCJ01000032">
    <property type="protein sequence ID" value="EEG57060.1"/>
    <property type="molecule type" value="Genomic_DNA"/>
</dbReference>
<evidence type="ECO:0000256" key="6">
    <source>
        <dbReference type="RuleBase" id="RU362125"/>
    </source>
</evidence>
<evidence type="ECO:0000259" key="9">
    <source>
        <dbReference type="Pfam" id="PF02771"/>
    </source>
</evidence>
<dbReference type="InterPro" id="IPR013786">
    <property type="entry name" value="AcylCoA_DH/ox_N"/>
</dbReference>
<dbReference type="Gene3D" id="1.20.140.10">
    <property type="entry name" value="Butyryl-CoA Dehydrogenase, subunit A, domain 3"/>
    <property type="match status" value="1"/>
</dbReference>
<evidence type="ECO:0000313" key="11">
    <source>
        <dbReference type="Proteomes" id="UP000004756"/>
    </source>
</evidence>
<dbReference type="GO" id="GO:0050660">
    <property type="term" value="F:flavin adenine dinucleotide binding"/>
    <property type="evidence" value="ECO:0007669"/>
    <property type="project" value="InterPro"/>
</dbReference>
<comment type="similarity">
    <text evidence="2 6">Belongs to the acyl-CoA dehydrogenase family.</text>
</comment>
<dbReference type="FunFam" id="1.20.140.10:FF:000004">
    <property type="entry name" value="Acyl-CoA dehydrogenase FadE25"/>
    <property type="match status" value="1"/>
</dbReference>
<evidence type="ECO:0000259" key="8">
    <source>
        <dbReference type="Pfam" id="PF02770"/>
    </source>
</evidence>
<evidence type="ECO:0000259" key="7">
    <source>
        <dbReference type="Pfam" id="PF00441"/>
    </source>
</evidence>
<name>C0CV19_9FIRM</name>
<dbReference type="InterPro" id="IPR006089">
    <property type="entry name" value="Acyl-CoA_DH_CS"/>
</dbReference>
<proteinExistence type="inferred from homology"/>
<dbReference type="Pfam" id="PF00441">
    <property type="entry name" value="Acyl-CoA_dh_1"/>
    <property type="match status" value="1"/>
</dbReference>
<dbReference type="HOGENOM" id="CLU_018204_0_2_9"/>
<dbReference type="PIRSF" id="PIRSF016578">
    <property type="entry name" value="HsaA"/>
    <property type="match status" value="1"/>
</dbReference>
<evidence type="ECO:0000256" key="5">
    <source>
        <dbReference type="ARBA" id="ARBA00023002"/>
    </source>
</evidence>
<comment type="caution">
    <text evidence="10">The sequence shown here is derived from an EMBL/GenBank/DDBJ whole genome shotgun (WGS) entry which is preliminary data.</text>
</comment>
<dbReference type="PANTHER" id="PTHR43884">
    <property type="entry name" value="ACYL-COA DEHYDROGENASE"/>
    <property type="match status" value="1"/>
</dbReference>
<dbReference type="FunFam" id="1.10.540.10:FF:000002">
    <property type="entry name" value="Acyl-CoA dehydrogenase FadE19"/>
    <property type="match status" value="1"/>
</dbReference>
<dbReference type="SUPFAM" id="SSF47203">
    <property type="entry name" value="Acyl-CoA dehydrogenase C-terminal domain-like"/>
    <property type="match status" value="1"/>
</dbReference>
<organism evidence="10 11">
    <name type="scientific">[Clostridium] asparagiforme DSM 15981</name>
    <dbReference type="NCBI Taxonomy" id="518636"/>
    <lineage>
        <taxon>Bacteria</taxon>
        <taxon>Bacillati</taxon>
        <taxon>Bacillota</taxon>
        <taxon>Clostridia</taxon>
        <taxon>Lachnospirales</taxon>
        <taxon>Lachnospiraceae</taxon>
        <taxon>Enterocloster</taxon>
    </lineage>
</organism>
<dbReference type="InterPro" id="IPR046373">
    <property type="entry name" value="Acyl-CoA_Oxase/DH_mid-dom_sf"/>
</dbReference>
<feature type="domain" description="Acyl-CoA oxidase/dehydrogenase middle" evidence="8">
    <location>
        <begin position="130"/>
        <end position="225"/>
    </location>
</feature>
<keyword evidence="3 6" id="KW-0285">Flavoprotein</keyword>
<evidence type="ECO:0000256" key="4">
    <source>
        <dbReference type="ARBA" id="ARBA00022827"/>
    </source>
</evidence>
<protein>
    <submittedName>
        <fullName evidence="10">Acyl-CoA dehydrogenase, C-terminal domain protein</fullName>
    </submittedName>
</protein>
<evidence type="ECO:0000256" key="2">
    <source>
        <dbReference type="ARBA" id="ARBA00009347"/>
    </source>
</evidence>
<feature type="domain" description="Acyl-CoA dehydrogenase/oxidase C-terminal" evidence="7">
    <location>
        <begin position="237"/>
        <end position="386"/>
    </location>
</feature>
<dbReference type="FunFam" id="2.40.110.10:FF:000001">
    <property type="entry name" value="Acyl-CoA dehydrogenase, mitochondrial"/>
    <property type="match status" value="1"/>
</dbReference>
<dbReference type="Pfam" id="PF02771">
    <property type="entry name" value="Acyl-CoA_dh_N"/>
    <property type="match status" value="1"/>
</dbReference>
<comment type="cofactor">
    <cofactor evidence="1 6">
        <name>FAD</name>
        <dbReference type="ChEBI" id="CHEBI:57692"/>
    </cofactor>
</comment>
<dbReference type="Pfam" id="PF02770">
    <property type="entry name" value="Acyl-CoA_dh_M"/>
    <property type="match status" value="1"/>
</dbReference>
<dbReference type="InterPro" id="IPR006091">
    <property type="entry name" value="Acyl-CoA_Oxase/DH_mid-dom"/>
</dbReference>
<evidence type="ECO:0000313" key="10">
    <source>
        <dbReference type="EMBL" id="EEG57060.1"/>
    </source>
</evidence>
<dbReference type="PROSITE" id="PS00072">
    <property type="entry name" value="ACYL_COA_DH_1"/>
    <property type="match status" value="1"/>
</dbReference>
<keyword evidence="11" id="KW-1185">Reference proteome</keyword>
<dbReference type="InterPro" id="IPR009075">
    <property type="entry name" value="AcylCo_DH/oxidase_C"/>
</dbReference>
<dbReference type="Proteomes" id="UP000004756">
    <property type="component" value="Unassembled WGS sequence"/>
</dbReference>
<reference evidence="10 11" key="2">
    <citation type="submission" date="2009-02" db="EMBL/GenBank/DDBJ databases">
        <title>Draft genome sequence of Clostridium asparagiforme (DSM 15981).</title>
        <authorList>
            <person name="Sudarsanam P."/>
            <person name="Ley R."/>
            <person name="Guruge J."/>
            <person name="Turnbaugh P.J."/>
            <person name="Mahowald M."/>
            <person name="Liep D."/>
            <person name="Gordon J."/>
        </authorList>
    </citation>
    <scope>NUCLEOTIDE SEQUENCE [LARGE SCALE GENOMIC DNA]</scope>
    <source>
        <strain evidence="10 11">DSM 15981</strain>
    </source>
</reference>
<dbReference type="AlphaFoldDB" id="C0CV19"/>
<keyword evidence="5 6" id="KW-0560">Oxidoreductase</keyword>
<keyword evidence="4 6" id="KW-0274">FAD</keyword>
<dbReference type="InterPro" id="IPR037069">
    <property type="entry name" value="AcylCoA_DH/ox_N_sf"/>
</dbReference>
<evidence type="ECO:0000256" key="1">
    <source>
        <dbReference type="ARBA" id="ARBA00001974"/>
    </source>
</evidence>
<dbReference type="Gene3D" id="1.10.540.10">
    <property type="entry name" value="Acyl-CoA dehydrogenase/oxidase, N-terminal domain"/>
    <property type="match status" value="1"/>
</dbReference>
<dbReference type="SUPFAM" id="SSF56645">
    <property type="entry name" value="Acyl-CoA dehydrogenase NM domain-like"/>
    <property type="match status" value="1"/>
</dbReference>
<sequence length="388" mass="42617">METGTEVNMILSDKYKLLRKNFRNFAETEFTTEIQEQLDREGGFNWDLHYKMAKYGFMGIKLPVEYGGQGGDTLAYVLMVEEFARVCPVLSIYANTPNSLGSGPLLTCGTPEQKKKYIPPLASGEKKIVFALTEPGAGSDAGGTLTRAVKDGEYYILSGRKCFISGAPLADYAVIYAKTNPALKGSKGISMFIVDMKLPGVSLGKPELKMGINGYPTSDIILENVRVHESDLLGPPDKGFSTALKTLDGGRLGVAAQSLGIAQCCLEESIRYAKERRQFGRPIAKFQAISFMIADMATEIEAAREMIYSTALAKDAGEKDAPMKCSMCKLFASEMANRVAYKAVQIHGGYGYMRDYKVERMYRDARITTIYEGTSQVQQMVIAGNLLK</sequence>
<dbReference type="Gene3D" id="2.40.110.10">
    <property type="entry name" value="Butyryl-CoA Dehydrogenase, subunit A, domain 2"/>
    <property type="match status" value="1"/>
</dbReference>
<reference evidence="10 11" key="1">
    <citation type="submission" date="2009-01" db="EMBL/GenBank/DDBJ databases">
        <authorList>
            <person name="Fulton L."/>
            <person name="Clifton S."/>
            <person name="Fulton B."/>
            <person name="Xu J."/>
            <person name="Minx P."/>
            <person name="Pepin K.H."/>
            <person name="Johnson M."/>
            <person name="Bhonagiri V."/>
            <person name="Nash W.E."/>
            <person name="Mardis E.R."/>
            <person name="Wilson R.K."/>
        </authorList>
    </citation>
    <scope>NUCLEOTIDE SEQUENCE [LARGE SCALE GENOMIC DNA]</scope>
    <source>
        <strain evidence="10 11">DSM 15981</strain>
    </source>
</reference>